<comment type="cofactor">
    <cofactor evidence="10">
        <name>[4Fe-4S] cluster</name>
        <dbReference type="ChEBI" id="CHEBI:49883"/>
    </cofactor>
    <text evidence="10">Binds 2 [4Fe-4S] clusters. Binds 1 [4Fe-4S] cluster coordinated with 3 cysteines and an exchangeable S-adenosyl-L-methionine and 1 [4Fe-4S] cluster coordinated with 3 cysteines and the GTP-derived substrate.</text>
</comment>
<comment type="pathway">
    <text evidence="10">Cofactor biosynthesis; molybdopterin biosynthesis.</text>
</comment>
<accession>A0ABR6WR10</accession>
<evidence type="ECO:0000313" key="12">
    <source>
        <dbReference type="EMBL" id="MBC3803006.1"/>
    </source>
</evidence>
<dbReference type="InterPro" id="IPR058240">
    <property type="entry name" value="rSAM_sf"/>
</dbReference>
<keyword evidence="7 10" id="KW-0342">GTP-binding</keyword>
<comment type="subunit">
    <text evidence="10">Monomer and homodimer.</text>
</comment>
<feature type="binding site" evidence="10">
    <location>
        <position position="20"/>
    </location>
    <ligand>
        <name>[4Fe-4S] cluster</name>
        <dbReference type="ChEBI" id="CHEBI:49883"/>
        <label>1</label>
        <note>4Fe-4S-S-AdoMet</note>
    </ligand>
</feature>
<feature type="binding site" evidence="10">
    <location>
        <position position="27"/>
    </location>
    <ligand>
        <name>[4Fe-4S] cluster</name>
        <dbReference type="ChEBI" id="CHEBI:49883"/>
        <label>1</label>
        <note>4Fe-4S-S-AdoMet</note>
    </ligand>
</feature>
<evidence type="ECO:0000256" key="2">
    <source>
        <dbReference type="ARBA" id="ARBA00022691"/>
    </source>
</evidence>
<dbReference type="HAMAP" id="MF_01225_B">
    <property type="entry name" value="MoaA_B"/>
    <property type="match status" value="1"/>
</dbReference>
<dbReference type="InterPro" id="IPR006638">
    <property type="entry name" value="Elp3/MiaA/NifB-like_rSAM"/>
</dbReference>
<dbReference type="SFLD" id="SFLDG01067">
    <property type="entry name" value="SPASM/twitch_domain_containing"/>
    <property type="match status" value="1"/>
</dbReference>
<evidence type="ECO:0000256" key="10">
    <source>
        <dbReference type="HAMAP-Rule" id="MF_01225"/>
    </source>
</evidence>
<feature type="binding site" evidence="10">
    <location>
        <position position="250"/>
    </location>
    <ligand>
        <name>[4Fe-4S] cluster</name>
        <dbReference type="ChEBI" id="CHEBI:49883"/>
        <label>2</label>
        <note>4Fe-4S-substrate</note>
    </ligand>
</feature>
<dbReference type="SFLD" id="SFLDS00029">
    <property type="entry name" value="Radical_SAM"/>
    <property type="match status" value="1"/>
</dbReference>
<comment type="similarity">
    <text evidence="10">Belongs to the radical SAM superfamily. MoaA family.</text>
</comment>
<dbReference type="Pfam" id="PF04055">
    <property type="entry name" value="Radical_SAM"/>
    <property type="match status" value="1"/>
</dbReference>
<feature type="binding site" evidence="10">
    <location>
        <position position="155"/>
    </location>
    <ligand>
        <name>GTP</name>
        <dbReference type="ChEBI" id="CHEBI:37565"/>
    </ligand>
</feature>
<feature type="binding site" evidence="10">
    <location>
        <position position="26"/>
    </location>
    <ligand>
        <name>S-adenosyl-L-methionine</name>
        <dbReference type="ChEBI" id="CHEBI:59789"/>
    </ligand>
</feature>
<dbReference type="SFLD" id="SFLDG01386">
    <property type="entry name" value="main_SPASM_domain-containing"/>
    <property type="match status" value="1"/>
</dbReference>
<dbReference type="Proteomes" id="UP000603234">
    <property type="component" value="Unassembled WGS sequence"/>
</dbReference>
<evidence type="ECO:0000256" key="5">
    <source>
        <dbReference type="ARBA" id="ARBA00023004"/>
    </source>
</evidence>
<evidence type="ECO:0000313" key="13">
    <source>
        <dbReference type="Proteomes" id="UP000603234"/>
    </source>
</evidence>
<organism evidence="12 13">
    <name type="scientific">Acetobacterium fimetarium</name>
    <dbReference type="NCBI Taxonomy" id="52691"/>
    <lineage>
        <taxon>Bacteria</taxon>
        <taxon>Bacillati</taxon>
        <taxon>Bacillota</taxon>
        <taxon>Clostridia</taxon>
        <taxon>Eubacteriales</taxon>
        <taxon>Eubacteriaceae</taxon>
        <taxon>Acetobacterium</taxon>
    </lineage>
</organism>
<dbReference type="NCBIfam" id="TIGR02666">
    <property type="entry name" value="moaA"/>
    <property type="match status" value="1"/>
</dbReference>
<proteinExistence type="inferred from homology"/>
<evidence type="ECO:0000256" key="9">
    <source>
        <dbReference type="ARBA" id="ARBA00023239"/>
    </source>
</evidence>
<reference evidence="12 13" key="1">
    <citation type="journal article" date="2020" name="mSystems">
        <title>Defining Genomic and Predicted Metabolic Features of the Acetobacterium Genus.</title>
        <authorList>
            <person name="Ross D.E."/>
            <person name="Marshall C.W."/>
            <person name="Gulliver D."/>
            <person name="May H.D."/>
            <person name="Norman R.S."/>
        </authorList>
    </citation>
    <scope>NUCLEOTIDE SEQUENCE [LARGE SCALE GENOMIC DNA]</scope>
    <source>
        <strain evidence="12 13">DSM 8238</strain>
    </source>
</reference>
<comment type="catalytic activity">
    <reaction evidence="10">
        <text>GTP + AH2 + S-adenosyl-L-methionine = (8S)-3',8-cyclo-7,8-dihydroguanosine 5'-triphosphate + 5'-deoxyadenosine + L-methionine + A + H(+)</text>
        <dbReference type="Rhea" id="RHEA:49576"/>
        <dbReference type="ChEBI" id="CHEBI:13193"/>
        <dbReference type="ChEBI" id="CHEBI:15378"/>
        <dbReference type="ChEBI" id="CHEBI:17319"/>
        <dbReference type="ChEBI" id="CHEBI:17499"/>
        <dbReference type="ChEBI" id="CHEBI:37565"/>
        <dbReference type="ChEBI" id="CHEBI:57844"/>
        <dbReference type="ChEBI" id="CHEBI:59789"/>
        <dbReference type="ChEBI" id="CHEBI:131766"/>
        <dbReference type="EC" id="4.1.99.22"/>
    </reaction>
</comment>
<feature type="binding site" evidence="10">
    <location>
        <position position="94"/>
    </location>
    <ligand>
        <name>GTP</name>
        <dbReference type="ChEBI" id="CHEBI:37565"/>
    </ligand>
</feature>
<dbReference type="CDD" id="cd21117">
    <property type="entry name" value="Twitch_MoaA"/>
    <property type="match status" value="1"/>
</dbReference>
<dbReference type="InterPro" id="IPR007197">
    <property type="entry name" value="rSAM"/>
</dbReference>
<feature type="binding site" evidence="10">
    <location>
        <position position="267"/>
    </location>
    <ligand>
        <name>[4Fe-4S] cluster</name>
        <dbReference type="ChEBI" id="CHEBI:49883"/>
        <label>2</label>
        <note>4Fe-4S-substrate</note>
    </ligand>
</feature>
<dbReference type="RefSeq" id="WP_186840925.1">
    <property type="nucleotide sequence ID" value="NZ_WJBC01000001.1"/>
</dbReference>
<keyword evidence="13" id="KW-1185">Reference proteome</keyword>
<keyword evidence="5 10" id="KW-0408">Iron</keyword>
<feature type="binding site" evidence="10">
    <location>
        <position position="189"/>
    </location>
    <ligand>
        <name>S-adenosyl-L-methionine</name>
        <dbReference type="ChEBI" id="CHEBI:59789"/>
    </ligand>
</feature>
<evidence type="ECO:0000259" key="11">
    <source>
        <dbReference type="PROSITE" id="PS51918"/>
    </source>
</evidence>
<keyword evidence="9 10" id="KW-0456">Lyase</keyword>
<comment type="caution">
    <text evidence="12">The sequence shown here is derived from an EMBL/GenBank/DDBJ whole genome shotgun (WGS) entry which is preliminary data.</text>
</comment>
<feature type="binding site" evidence="10">
    <location>
        <begin position="255"/>
        <end position="257"/>
    </location>
    <ligand>
        <name>GTP</name>
        <dbReference type="ChEBI" id="CHEBI:37565"/>
    </ligand>
</feature>
<dbReference type="SFLD" id="SFLDG01383">
    <property type="entry name" value="cyclic_pyranopterin_phosphate"/>
    <property type="match status" value="1"/>
</dbReference>
<dbReference type="SMART" id="SM00729">
    <property type="entry name" value="Elp3"/>
    <property type="match status" value="1"/>
</dbReference>
<dbReference type="NCBIfam" id="NF001199">
    <property type="entry name" value="PRK00164.2-1"/>
    <property type="match status" value="1"/>
</dbReference>
<evidence type="ECO:0000256" key="6">
    <source>
        <dbReference type="ARBA" id="ARBA00023014"/>
    </source>
</evidence>
<keyword evidence="8 10" id="KW-0501">Molybdenum cofactor biosynthesis</keyword>
<feature type="binding site" evidence="10">
    <location>
        <position position="118"/>
    </location>
    <ligand>
        <name>S-adenosyl-L-methionine</name>
        <dbReference type="ChEBI" id="CHEBI:59789"/>
    </ligand>
</feature>
<name>A0ABR6WR10_9FIRM</name>
<dbReference type="InterPro" id="IPR013483">
    <property type="entry name" value="MoaA"/>
</dbReference>
<evidence type="ECO:0000256" key="8">
    <source>
        <dbReference type="ARBA" id="ARBA00023150"/>
    </source>
</evidence>
<evidence type="ECO:0000256" key="1">
    <source>
        <dbReference type="ARBA" id="ARBA00022485"/>
    </source>
</evidence>
<dbReference type="PROSITE" id="PS51918">
    <property type="entry name" value="RADICAL_SAM"/>
    <property type="match status" value="1"/>
</dbReference>
<dbReference type="Gene3D" id="3.20.20.70">
    <property type="entry name" value="Aldolase class I"/>
    <property type="match status" value="1"/>
</dbReference>
<dbReference type="EC" id="4.1.99.22" evidence="10"/>
<evidence type="ECO:0000256" key="7">
    <source>
        <dbReference type="ARBA" id="ARBA00023134"/>
    </source>
</evidence>
<keyword evidence="2 10" id="KW-0949">S-adenosyl-L-methionine</keyword>
<dbReference type="PANTHER" id="PTHR22960">
    <property type="entry name" value="MOLYBDOPTERIN COFACTOR SYNTHESIS PROTEIN A"/>
    <property type="match status" value="1"/>
</dbReference>
<dbReference type="InterPro" id="IPR010505">
    <property type="entry name" value="MoaA_twitch"/>
</dbReference>
<dbReference type="InterPro" id="IPR040064">
    <property type="entry name" value="MoaA-like"/>
</dbReference>
<dbReference type="PANTHER" id="PTHR22960:SF0">
    <property type="entry name" value="MOLYBDENUM COFACTOR BIOSYNTHESIS PROTEIN 1"/>
    <property type="match status" value="1"/>
</dbReference>
<dbReference type="Pfam" id="PF06463">
    <property type="entry name" value="Mob_synth_C"/>
    <property type="match status" value="1"/>
</dbReference>
<dbReference type="InterPro" id="IPR050105">
    <property type="entry name" value="MoCo_biosynth_MoaA/MoaC"/>
</dbReference>
<protein>
    <recommendedName>
        <fullName evidence="10">GTP 3',8-cyclase</fullName>
        <ecNumber evidence="10">4.1.99.22</ecNumber>
    </recommendedName>
    <alternativeName>
        <fullName evidence="10">Molybdenum cofactor biosynthesis protein A</fullName>
    </alternativeName>
</protein>
<feature type="binding site" evidence="10">
    <location>
        <position position="67"/>
    </location>
    <ligand>
        <name>S-adenosyl-L-methionine</name>
        <dbReference type="ChEBI" id="CHEBI:59789"/>
    </ligand>
</feature>
<comment type="function">
    <text evidence="10">Catalyzes the cyclization of GTP to (8S)-3',8-cyclo-7,8-dihydroguanosine 5'-triphosphate.</text>
</comment>
<feature type="binding site" evidence="10">
    <location>
        <position position="24"/>
    </location>
    <ligand>
        <name>[4Fe-4S] cluster</name>
        <dbReference type="ChEBI" id="CHEBI:49883"/>
        <label>1</label>
        <note>4Fe-4S-S-AdoMet</note>
    </ligand>
</feature>
<feature type="binding site" evidence="10">
    <location>
        <position position="253"/>
    </location>
    <ligand>
        <name>[4Fe-4S] cluster</name>
        <dbReference type="ChEBI" id="CHEBI:49883"/>
        <label>2</label>
        <note>4Fe-4S-substrate</note>
    </ligand>
</feature>
<feature type="binding site" evidence="10">
    <location>
        <position position="13"/>
    </location>
    <ligand>
        <name>GTP</name>
        <dbReference type="ChEBI" id="CHEBI:37565"/>
    </ligand>
</feature>
<feature type="domain" description="Radical SAM core" evidence="11">
    <location>
        <begin position="4"/>
        <end position="220"/>
    </location>
</feature>
<keyword evidence="6 10" id="KW-0411">Iron-sulfur</keyword>
<keyword evidence="4 10" id="KW-0547">Nucleotide-binding</keyword>
<keyword evidence="1 10" id="KW-0004">4Fe-4S</keyword>
<gene>
    <name evidence="10 12" type="primary">moaA</name>
    <name evidence="12" type="ORF">GH808_00925</name>
</gene>
<evidence type="ECO:0000256" key="3">
    <source>
        <dbReference type="ARBA" id="ARBA00022723"/>
    </source>
</evidence>
<dbReference type="SUPFAM" id="SSF102114">
    <property type="entry name" value="Radical SAM enzymes"/>
    <property type="match status" value="1"/>
</dbReference>
<sequence>MLDRYGRKIEYLRISVTQNCNLKCVYCNPDGSLCQENQEQNLSPGEIESITRAMTKVGIRKVRITGGEPLVRRDICEIISRISSIPKIEDISMTTNGINLLGMAEDLKKAGLQRLNISLDSLKEDKFRQITGGGDLKKTLDGIDRALELGMTPVKLNTVLIKGVNDDEIDDIIELARNRPIEVRFIELMPMGCFGEKNAEKIISNDVIIAARPQLEFLKRNDKAAPAVYYGIAGFAGKIGFISPMTHQFCSDCNRVRLTSDGRIRLCLGNNEEVDIRKALDLKQQDMGEIMRQIVYNKPMGHHFKEPFSSSRRMQMIGG</sequence>
<dbReference type="InterPro" id="IPR013785">
    <property type="entry name" value="Aldolase_TIM"/>
</dbReference>
<dbReference type="EMBL" id="WJBC01000001">
    <property type="protein sequence ID" value="MBC3803006.1"/>
    <property type="molecule type" value="Genomic_DNA"/>
</dbReference>
<dbReference type="CDD" id="cd01335">
    <property type="entry name" value="Radical_SAM"/>
    <property type="match status" value="1"/>
</dbReference>
<feature type="binding site" evidence="10">
    <location>
        <position position="63"/>
    </location>
    <ligand>
        <name>GTP</name>
        <dbReference type="ChEBI" id="CHEBI:37565"/>
    </ligand>
</feature>
<keyword evidence="3 10" id="KW-0479">Metal-binding</keyword>
<evidence type="ECO:0000256" key="4">
    <source>
        <dbReference type="ARBA" id="ARBA00022741"/>
    </source>
</evidence>